<dbReference type="EMBL" id="GGEC01022225">
    <property type="protein sequence ID" value="MBX02709.1"/>
    <property type="molecule type" value="Transcribed_RNA"/>
</dbReference>
<proteinExistence type="predicted"/>
<reference evidence="1" key="1">
    <citation type="submission" date="2018-02" db="EMBL/GenBank/DDBJ databases">
        <title>Rhizophora mucronata_Transcriptome.</title>
        <authorList>
            <person name="Meera S.P."/>
            <person name="Sreeshan A."/>
            <person name="Augustine A."/>
        </authorList>
    </citation>
    <scope>NUCLEOTIDE SEQUENCE</scope>
    <source>
        <tissue evidence="1">Leaf</tissue>
    </source>
</reference>
<name>A0A2P2KAG6_RHIMU</name>
<evidence type="ECO:0000313" key="1">
    <source>
        <dbReference type="EMBL" id="MBX02709.1"/>
    </source>
</evidence>
<organism evidence="1">
    <name type="scientific">Rhizophora mucronata</name>
    <name type="common">Asiatic mangrove</name>
    <dbReference type="NCBI Taxonomy" id="61149"/>
    <lineage>
        <taxon>Eukaryota</taxon>
        <taxon>Viridiplantae</taxon>
        <taxon>Streptophyta</taxon>
        <taxon>Embryophyta</taxon>
        <taxon>Tracheophyta</taxon>
        <taxon>Spermatophyta</taxon>
        <taxon>Magnoliopsida</taxon>
        <taxon>eudicotyledons</taxon>
        <taxon>Gunneridae</taxon>
        <taxon>Pentapetalae</taxon>
        <taxon>rosids</taxon>
        <taxon>fabids</taxon>
        <taxon>Malpighiales</taxon>
        <taxon>Rhizophoraceae</taxon>
        <taxon>Rhizophora</taxon>
    </lineage>
</organism>
<dbReference type="AlphaFoldDB" id="A0A2P2KAG6"/>
<accession>A0A2P2KAG6</accession>
<protein>
    <submittedName>
        <fullName evidence="1">Uncharacterized protein</fullName>
    </submittedName>
</protein>
<sequence>MLSACSSPFSNLVIRFFLHVKVLINFVQGYWTDKLHVHDFIYNVCRAHYPPV</sequence>